<evidence type="ECO:0000313" key="5">
    <source>
        <dbReference type="Proteomes" id="UP000321181"/>
    </source>
</evidence>
<dbReference type="RefSeq" id="WP_146900279.1">
    <property type="nucleotide sequence ID" value="NZ_BAAARM010000001.1"/>
</dbReference>
<dbReference type="PRINTS" id="PR00080">
    <property type="entry name" value="SDRFAMILY"/>
</dbReference>
<dbReference type="EMBL" id="BJYY01000002">
    <property type="protein sequence ID" value="GEO33060.1"/>
    <property type="molecule type" value="Genomic_DNA"/>
</dbReference>
<dbReference type="GO" id="GO:0016616">
    <property type="term" value="F:oxidoreductase activity, acting on the CH-OH group of donors, NAD or NADP as acceptor"/>
    <property type="evidence" value="ECO:0007669"/>
    <property type="project" value="TreeGrafter"/>
</dbReference>
<evidence type="ECO:0000256" key="2">
    <source>
        <dbReference type="ARBA" id="ARBA00023002"/>
    </source>
</evidence>
<dbReference type="SMART" id="SM00822">
    <property type="entry name" value="PKS_KR"/>
    <property type="match status" value="1"/>
</dbReference>
<dbReference type="SUPFAM" id="SSF51735">
    <property type="entry name" value="NAD(P)-binding Rossmann-fold domains"/>
    <property type="match status" value="1"/>
</dbReference>
<proteinExistence type="inferred from homology"/>
<dbReference type="FunFam" id="3.40.50.720:FF:000084">
    <property type="entry name" value="Short-chain dehydrogenase reductase"/>
    <property type="match status" value="1"/>
</dbReference>
<dbReference type="AlphaFoldDB" id="A0A512D9Y0"/>
<evidence type="ECO:0000259" key="3">
    <source>
        <dbReference type="SMART" id="SM00822"/>
    </source>
</evidence>
<dbReference type="Gene3D" id="3.40.50.720">
    <property type="entry name" value="NAD(P)-binding Rossmann-like Domain"/>
    <property type="match status" value="1"/>
</dbReference>
<keyword evidence="2" id="KW-0560">Oxidoreductase</keyword>
<accession>A0A512D9Y0</accession>
<comment type="caution">
    <text evidence="4">The sequence shown here is derived from an EMBL/GenBank/DDBJ whole genome shotgun (WGS) entry which is preliminary data.</text>
</comment>
<dbReference type="PROSITE" id="PS00061">
    <property type="entry name" value="ADH_SHORT"/>
    <property type="match status" value="1"/>
</dbReference>
<dbReference type="PANTHER" id="PTHR42760">
    <property type="entry name" value="SHORT-CHAIN DEHYDROGENASES/REDUCTASES FAMILY MEMBER"/>
    <property type="match status" value="1"/>
</dbReference>
<dbReference type="GO" id="GO:0048038">
    <property type="term" value="F:quinone binding"/>
    <property type="evidence" value="ECO:0007669"/>
    <property type="project" value="TreeGrafter"/>
</dbReference>
<evidence type="ECO:0000256" key="1">
    <source>
        <dbReference type="ARBA" id="ARBA00006484"/>
    </source>
</evidence>
<dbReference type="Pfam" id="PF13561">
    <property type="entry name" value="adh_short_C2"/>
    <property type="match status" value="1"/>
</dbReference>
<keyword evidence="5" id="KW-1185">Reference proteome</keyword>
<organism evidence="4 5">
    <name type="scientific">Cellulomonas aerilata</name>
    <dbReference type="NCBI Taxonomy" id="515326"/>
    <lineage>
        <taxon>Bacteria</taxon>
        <taxon>Bacillati</taxon>
        <taxon>Actinomycetota</taxon>
        <taxon>Actinomycetes</taxon>
        <taxon>Micrococcales</taxon>
        <taxon>Cellulomonadaceae</taxon>
        <taxon>Cellulomonas</taxon>
    </lineage>
</organism>
<evidence type="ECO:0000313" key="4">
    <source>
        <dbReference type="EMBL" id="GEO33060.1"/>
    </source>
</evidence>
<dbReference type="OrthoDB" id="4288312at2"/>
<dbReference type="Proteomes" id="UP000321181">
    <property type="component" value="Unassembled WGS sequence"/>
</dbReference>
<comment type="similarity">
    <text evidence="1">Belongs to the short-chain dehydrogenases/reductases (SDR) family.</text>
</comment>
<reference evidence="4 5" key="1">
    <citation type="submission" date="2019-07" db="EMBL/GenBank/DDBJ databases">
        <title>Whole genome shotgun sequence of Cellulomonas aerilata NBRC 106308.</title>
        <authorList>
            <person name="Hosoyama A."/>
            <person name="Uohara A."/>
            <person name="Ohji S."/>
            <person name="Ichikawa N."/>
        </authorList>
    </citation>
    <scope>NUCLEOTIDE SEQUENCE [LARGE SCALE GENOMIC DNA]</scope>
    <source>
        <strain evidence="4 5">NBRC 106308</strain>
    </source>
</reference>
<dbReference type="InterPro" id="IPR036291">
    <property type="entry name" value="NAD(P)-bd_dom_sf"/>
</dbReference>
<dbReference type="GO" id="GO:0006633">
    <property type="term" value="P:fatty acid biosynthetic process"/>
    <property type="evidence" value="ECO:0007669"/>
    <property type="project" value="TreeGrafter"/>
</dbReference>
<feature type="domain" description="Ketoreductase" evidence="3">
    <location>
        <begin position="16"/>
        <end position="187"/>
    </location>
</feature>
<dbReference type="PANTHER" id="PTHR42760:SF133">
    <property type="entry name" value="3-OXOACYL-[ACYL-CARRIER-PROTEIN] REDUCTASE"/>
    <property type="match status" value="1"/>
</dbReference>
<name>A0A512D9Y0_9CELL</name>
<dbReference type="InterPro" id="IPR020904">
    <property type="entry name" value="Sc_DH/Rdtase_CS"/>
</dbReference>
<sequence>MPHDDDGSAPRTAADQVVLVTGSNGGIGAAMVQAYVHLGATVVGADRGEQNSSDAARYYALDVTDEVTTAATVNDVVATFGRIDVLVHAAGVLGETPDPLRTSTAEFERIMTINATGTFTIVRETAHAMLDQGTRGSMLLFSSVAAKEARSTYLPYNASKIAVLHIMWSMAQILGPSGISVNAITPGPVETNMWAQLAEASGNAADSAARARAERAAQLPMRRFARPDEVASAAVFLTDPANRYITGVSLDVAGGAHLGMGT</sequence>
<dbReference type="CDD" id="cd05233">
    <property type="entry name" value="SDR_c"/>
    <property type="match status" value="1"/>
</dbReference>
<dbReference type="PRINTS" id="PR00081">
    <property type="entry name" value="GDHRDH"/>
</dbReference>
<gene>
    <name evidence="4" type="ORF">CAE01nite_07850</name>
</gene>
<dbReference type="InterPro" id="IPR057326">
    <property type="entry name" value="KR_dom"/>
</dbReference>
<dbReference type="InterPro" id="IPR002347">
    <property type="entry name" value="SDR_fam"/>
</dbReference>
<protein>
    <submittedName>
        <fullName evidence="4">Short-chain dehydrogenase</fullName>
    </submittedName>
</protein>